<comment type="similarity">
    <text evidence="1">Belongs to the short-chain dehydrogenases/reductases (SDR) family.</text>
</comment>
<name>A0AAE0KHT7_9PEZI</name>
<protein>
    <recommendedName>
        <fullName evidence="6">Oxidoreductase</fullName>
    </recommendedName>
</protein>
<accession>A0AAE0KHT7</accession>
<dbReference type="PANTHER" id="PTHR24320:SF282">
    <property type="entry name" value="WW DOMAIN-CONTAINING OXIDOREDUCTASE"/>
    <property type="match status" value="1"/>
</dbReference>
<dbReference type="PRINTS" id="PR00081">
    <property type="entry name" value="GDHRDH"/>
</dbReference>
<dbReference type="GO" id="GO:0016491">
    <property type="term" value="F:oxidoreductase activity"/>
    <property type="evidence" value="ECO:0007669"/>
    <property type="project" value="UniProtKB-KW"/>
</dbReference>
<sequence length="328" mass="34499">MVLSSLFGGGRPAFTAAKDMPSLAGKVVLVTGGNSGLGKQSVLDLARYGKPAVIWLAARKLERGQQAADDIAAQLPASSTPAATTIKPLDLDLASFASVRAAAKRVVAESARLDILLLNAGIMATAAALTADGYEEQFGTNHMGHALLTKLLTPLLLQTAAATPNPDVRVVVLTSDGHALAPPPGILFDSLKSTQAAELSTVARYGQSKLANILFARELARRYEGRLRAVAVHPGVVSTNLANNFGARYLAIRLLVLPVVNALLTVSVETGARGQLWAATAPAADVESGLYYVPVGKKGGKKHPRADDDELAARLWEWTEKELEGQEI</sequence>
<keyword evidence="3" id="KW-0560">Oxidoreductase</keyword>
<dbReference type="PANTHER" id="PTHR24320">
    <property type="entry name" value="RETINOL DEHYDROGENASE"/>
    <property type="match status" value="1"/>
</dbReference>
<evidence type="ECO:0000256" key="1">
    <source>
        <dbReference type="ARBA" id="ARBA00006484"/>
    </source>
</evidence>
<evidence type="ECO:0000313" key="5">
    <source>
        <dbReference type="Proteomes" id="UP001287356"/>
    </source>
</evidence>
<organism evidence="4 5">
    <name type="scientific">Lasiosphaeria ovina</name>
    <dbReference type="NCBI Taxonomy" id="92902"/>
    <lineage>
        <taxon>Eukaryota</taxon>
        <taxon>Fungi</taxon>
        <taxon>Dikarya</taxon>
        <taxon>Ascomycota</taxon>
        <taxon>Pezizomycotina</taxon>
        <taxon>Sordariomycetes</taxon>
        <taxon>Sordariomycetidae</taxon>
        <taxon>Sordariales</taxon>
        <taxon>Lasiosphaeriaceae</taxon>
        <taxon>Lasiosphaeria</taxon>
    </lineage>
</organism>
<evidence type="ECO:0000256" key="3">
    <source>
        <dbReference type="ARBA" id="ARBA00023002"/>
    </source>
</evidence>
<dbReference type="Gene3D" id="3.40.50.720">
    <property type="entry name" value="NAD(P)-binding Rossmann-like Domain"/>
    <property type="match status" value="1"/>
</dbReference>
<evidence type="ECO:0000313" key="4">
    <source>
        <dbReference type="EMBL" id="KAK3376517.1"/>
    </source>
</evidence>
<dbReference type="InterPro" id="IPR002347">
    <property type="entry name" value="SDR_fam"/>
</dbReference>
<reference evidence="4" key="1">
    <citation type="journal article" date="2023" name="Mol. Phylogenet. Evol.">
        <title>Genome-scale phylogeny and comparative genomics of the fungal order Sordariales.</title>
        <authorList>
            <person name="Hensen N."/>
            <person name="Bonometti L."/>
            <person name="Westerberg I."/>
            <person name="Brannstrom I.O."/>
            <person name="Guillou S."/>
            <person name="Cros-Aarteil S."/>
            <person name="Calhoun S."/>
            <person name="Haridas S."/>
            <person name="Kuo A."/>
            <person name="Mondo S."/>
            <person name="Pangilinan J."/>
            <person name="Riley R."/>
            <person name="LaButti K."/>
            <person name="Andreopoulos B."/>
            <person name="Lipzen A."/>
            <person name="Chen C."/>
            <person name="Yan M."/>
            <person name="Daum C."/>
            <person name="Ng V."/>
            <person name="Clum A."/>
            <person name="Steindorff A."/>
            <person name="Ohm R.A."/>
            <person name="Martin F."/>
            <person name="Silar P."/>
            <person name="Natvig D.O."/>
            <person name="Lalanne C."/>
            <person name="Gautier V."/>
            <person name="Ament-Velasquez S.L."/>
            <person name="Kruys A."/>
            <person name="Hutchinson M.I."/>
            <person name="Powell A.J."/>
            <person name="Barry K."/>
            <person name="Miller A.N."/>
            <person name="Grigoriev I.V."/>
            <person name="Debuchy R."/>
            <person name="Gladieux P."/>
            <person name="Hiltunen Thoren M."/>
            <person name="Johannesson H."/>
        </authorList>
    </citation>
    <scope>NUCLEOTIDE SEQUENCE</scope>
    <source>
        <strain evidence="4">CBS 958.72</strain>
    </source>
</reference>
<dbReference type="AlphaFoldDB" id="A0AAE0KHT7"/>
<dbReference type="SUPFAM" id="SSF51735">
    <property type="entry name" value="NAD(P)-binding Rossmann-fold domains"/>
    <property type="match status" value="1"/>
</dbReference>
<gene>
    <name evidence="4" type="ORF">B0T24DRAFT_221539</name>
</gene>
<dbReference type="EMBL" id="JAULSN010000003">
    <property type="protein sequence ID" value="KAK3376517.1"/>
    <property type="molecule type" value="Genomic_DNA"/>
</dbReference>
<comment type="caution">
    <text evidence="4">The sequence shown here is derived from an EMBL/GenBank/DDBJ whole genome shotgun (WGS) entry which is preliminary data.</text>
</comment>
<proteinExistence type="inferred from homology"/>
<evidence type="ECO:0000256" key="2">
    <source>
        <dbReference type="ARBA" id="ARBA00022857"/>
    </source>
</evidence>
<dbReference type="Pfam" id="PF00106">
    <property type="entry name" value="adh_short"/>
    <property type="match status" value="1"/>
</dbReference>
<reference evidence="4" key="2">
    <citation type="submission" date="2023-06" db="EMBL/GenBank/DDBJ databases">
        <authorList>
            <consortium name="Lawrence Berkeley National Laboratory"/>
            <person name="Haridas S."/>
            <person name="Hensen N."/>
            <person name="Bonometti L."/>
            <person name="Westerberg I."/>
            <person name="Brannstrom I.O."/>
            <person name="Guillou S."/>
            <person name="Cros-Aarteil S."/>
            <person name="Calhoun S."/>
            <person name="Kuo A."/>
            <person name="Mondo S."/>
            <person name="Pangilinan J."/>
            <person name="Riley R."/>
            <person name="Labutti K."/>
            <person name="Andreopoulos B."/>
            <person name="Lipzen A."/>
            <person name="Chen C."/>
            <person name="Yanf M."/>
            <person name="Daum C."/>
            <person name="Ng V."/>
            <person name="Clum A."/>
            <person name="Steindorff A."/>
            <person name="Ohm R."/>
            <person name="Martin F."/>
            <person name="Silar P."/>
            <person name="Natvig D."/>
            <person name="Lalanne C."/>
            <person name="Gautier V."/>
            <person name="Ament-Velasquez S.L."/>
            <person name="Kruys A."/>
            <person name="Hutchinson M.I."/>
            <person name="Powell A.J."/>
            <person name="Barry K."/>
            <person name="Miller A.N."/>
            <person name="Grigoriev I.V."/>
            <person name="Debuchy R."/>
            <person name="Gladieux P."/>
            <person name="Thoren M.H."/>
            <person name="Johannesson H."/>
        </authorList>
    </citation>
    <scope>NUCLEOTIDE SEQUENCE</scope>
    <source>
        <strain evidence="4">CBS 958.72</strain>
    </source>
</reference>
<evidence type="ECO:0008006" key="6">
    <source>
        <dbReference type="Google" id="ProtNLM"/>
    </source>
</evidence>
<dbReference type="Proteomes" id="UP001287356">
    <property type="component" value="Unassembled WGS sequence"/>
</dbReference>
<keyword evidence="5" id="KW-1185">Reference proteome</keyword>
<keyword evidence="2" id="KW-0521">NADP</keyword>
<dbReference type="InterPro" id="IPR036291">
    <property type="entry name" value="NAD(P)-bd_dom_sf"/>
</dbReference>